<reference evidence="2" key="1">
    <citation type="submission" date="2022-09" db="EMBL/GenBank/DDBJ databases">
        <title>Novel species in genus Arthrobacter.</title>
        <authorList>
            <person name="Liu Y."/>
        </authorList>
    </citation>
    <scope>NUCLEOTIDE SEQUENCE</scope>
    <source>
        <strain evidence="2">Zg-Y815</strain>
    </source>
</reference>
<proteinExistence type="predicted"/>
<dbReference type="Gene3D" id="3.10.180.10">
    <property type="entry name" value="2,3-Dihydroxybiphenyl 1,2-Dioxygenase, domain 1"/>
    <property type="match status" value="2"/>
</dbReference>
<dbReference type="SUPFAM" id="SSF54593">
    <property type="entry name" value="Glyoxalase/Bleomycin resistance protein/Dihydroxybiphenyl dioxygenase"/>
    <property type="match status" value="1"/>
</dbReference>
<protein>
    <submittedName>
        <fullName evidence="2">VOC family protein</fullName>
    </submittedName>
</protein>
<name>A0ABY5YVP5_9MICC</name>
<evidence type="ECO:0000259" key="1">
    <source>
        <dbReference type="PROSITE" id="PS51819"/>
    </source>
</evidence>
<accession>A0ABY5YVP5</accession>
<dbReference type="PANTHER" id="PTHR33993">
    <property type="entry name" value="GLYOXALASE-RELATED"/>
    <property type="match status" value="1"/>
</dbReference>
<organism evidence="2 3">
    <name type="scientific">Arthrobacter zhaoxinii</name>
    <dbReference type="NCBI Taxonomy" id="2964616"/>
    <lineage>
        <taxon>Bacteria</taxon>
        <taxon>Bacillati</taxon>
        <taxon>Actinomycetota</taxon>
        <taxon>Actinomycetes</taxon>
        <taxon>Micrococcales</taxon>
        <taxon>Micrococcaceae</taxon>
        <taxon>Arthrobacter</taxon>
    </lineage>
</organism>
<keyword evidence="3" id="KW-1185">Reference proteome</keyword>
<dbReference type="InterPro" id="IPR004360">
    <property type="entry name" value="Glyas_Fos-R_dOase_dom"/>
</dbReference>
<evidence type="ECO:0000313" key="3">
    <source>
        <dbReference type="Proteomes" id="UP001059859"/>
    </source>
</evidence>
<dbReference type="CDD" id="cd07247">
    <property type="entry name" value="SgaA_N_like"/>
    <property type="match status" value="2"/>
</dbReference>
<evidence type="ECO:0000313" key="2">
    <source>
        <dbReference type="EMBL" id="UWX98059.1"/>
    </source>
</evidence>
<dbReference type="InterPro" id="IPR037523">
    <property type="entry name" value="VOC_core"/>
</dbReference>
<dbReference type="PANTHER" id="PTHR33993:SF10">
    <property type="entry name" value="CONSERVED PROTEIN"/>
    <property type="match status" value="1"/>
</dbReference>
<feature type="domain" description="VOC" evidence="1">
    <location>
        <begin position="12"/>
        <end position="126"/>
    </location>
</feature>
<dbReference type="InterPro" id="IPR052164">
    <property type="entry name" value="Anthracycline_SecMetBiosynth"/>
</dbReference>
<dbReference type="Pfam" id="PF00903">
    <property type="entry name" value="Glyoxalase"/>
    <property type="match status" value="2"/>
</dbReference>
<sequence length="259" mass="27709">MPAAPDRFPAGSPCWADLTSSDPARAREFYAGLLGWDTVDLGRASGHYLHFRHNGDVVAGMMQNSPETTFPDFWTVYLASDDAGATAGSAAAAGGQVLLDPARALDQGTVAVLGDPTGAAIGVWQPDTLRGFARIDETRAPVWYELMTNNYPAALEFYRNVFGWETAVLSDTSEFRYSTLQSNGRPVAGVMDAAEGLPEDIPSHWEIYFGHADIDAAAEQAEQLGGSVLSVPEDSDYGRMVQLADPTGAAFWLMAAPEA</sequence>
<dbReference type="PROSITE" id="PS51819">
    <property type="entry name" value="VOC"/>
    <property type="match status" value="2"/>
</dbReference>
<dbReference type="EMBL" id="CP104275">
    <property type="protein sequence ID" value="UWX98059.1"/>
    <property type="molecule type" value="Genomic_DNA"/>
</dbReference>
<feature type="domain" description="VOC" evidence="1">
    <location>
        <begin position="140"/>
        <end position="256"/>
    </location>
</feature>
<dbReference type="Proteomes" id="UP001059859">
    <property type="component" value="Chromosome"/>
</dbReference>
<gene>
    <name evidence="2" type="ORF">N2K95_05145</name>
</gene>
<dbReference type="RefSeq" id="WP_260653214.1">
    <property type="nucleotide sequence ID" value="NZ_CP104275.1"/>
</dbReference>
<dbReference type="InterPro" id="IPR029068">
    <property type="entry name" value="Glyas_Bleomycin-R_OHBP_Dase"/>
</dbReference>